<dbReference type="GO" id="GO:0010181">
    <property type="term" value="F:FMN binding"/>
    <property type="evidence" value="ECO:0007669"/>
    <property type="project" value="InterPro"/>
</dbReference>
<organism evidence="12">
    <name type="scientific">marine metagenome</name>
    <dbReference type="NCBI Taxonomy" id="408172"/>
    <lineage>
        <taxon>unclassified sequences</taxon>
        <taxon>metagenomes</taxon>
        <taxon>ecological metagenomes</taxon>
    </lineage>
</organism>
<evidence type="ECO:0000259" key="10">
    <source>
        <dbReference type="Pfam" id="PF00724"/>
    </source>
</evidence>
<evidence type="ECO:0000256" key="6">
    <source>
        <dbReference type="ARBA" id="ARBA00022723"/>
    </source>
</evidence>
<keyword evidence="6" id="KW-0479">Metal-binding</keyword>
<dbReference type="Gene3D" id="3.20.20.70">
    <property type="entry name" value="Aldolase class I"/>
    <property type="match status" value="1"/>
</dbReference>
<reference evidence="12" key="1">
    <citation type="submission" date="2018-05" db="EMBL/GenBank/DDBJ databases">
        <authorList>
            <person name="Lanie J.A."/>
            <person name="Ng W.-L."/>
            <person name="Kazmierczak K.M."/>
            <person name="Andrzejewski T.M."/>
            <person name="Davidsen T.M."/>
            <person name="Wayne K.J."/>
            <person name="Tettelin H."/>
            <person name="Glass J.I."/>
            <person name="Rusch D."/>
            <person name="Podicherti R."/>
            <person name="Tsui H.-C.T."/>
            <person name="Winkler M.E."/>
        </authorList>
    </citation>
    <scope>NUCLEOTIDE SEQUENCE</scope>
</reference>
<dbReference type="SUPFAM" id="SSF51395">
    <property type="entry name" value="FMN-linked oxidoreductases"/>
    <property type="match status" value="1"/>
</dbReference>
<comment type="cofactor">
    <cofactor evidence="1">
        <name>FMN</name>
        <dbReference type="ChEBI" id="CHEBI:58210"/>
    </cofactor>
</comment>
<dbReference type="SUPFAM" id="SSF51905">
    <property type="entry name" value="FAD/NAD(P)-binding domain"/>
    <property type="match status" value="1"/>
</dbReference>
<dbReference type="InterPro" id="IPR023753">
    <property type="entry name" value="FAD/NAD-binding_dom"/>
</dbReference>
<dbReference type="Gene3D" id="3.50.50.60">
    <property type="entry name" value="FAD/NAD(P)-binding domain"/>
    <property type="match status" value="1"/>
</dbReference>
<dbReference type="Pfam" id="PF00724">
    <property type="entry name" value="Oxidored_FMN"/>
    <property type="match status" value="1"/>
</dbReference>
<feature type="domain" description="FAD/NAD(P)-binding" evidence="11">
    <location>
        <begin position="395"/>
        <end position="630"/>
    </location>
</feature>
<dbReference type="Gene3D" id="3.40.50.720">
    <property type="entry name" value="NAD(P)-binding Rossmann-like Domain"/>
    <property type="match status" value="1"/>
</dbReference>
<dbReference type="Pfam" id="PF07992">
    <property type="entry name" value="Pyr_redox_2"/>
    <property type="match status" value="1"/>
</dbReference>
<dbReference type="GO" id="GO:0016491">
    <property type="term" value="F:oxidoreductase activity"/>
    <property type="evidence" value="ECO:0007669"/>
    <property type="project" value="UniProtKB-KW"/>
</dbReference>
<evidence type="ECO:0000256" key="2">
    <source>
        <dbReference type="ARBA" id="ARBA00001966"/>
    </source>
</evidence>
<keyword evidence="5" id="KW-0288">FMN</keyword>
<evidence type="ECO:0000256" key="5">
    <source>
        <dbReference type="ARBA" id="ARBA00022643"/>
    </source>
</evidence>
<dbReference type="PANTHER" id="PTHR42917">
    <property type="entry name" value="2,4-DIENOYL-COA REDUCTASE"/>
    <property type="match status" value="1"/>
</dbReference>
<evidence type="ECO:0000256" key="8">
    <source>
        <dbReference type="ARBA" id="ARBA00023004"/>
    </source>
</evidence>
<evidence type="ECO:0000313" key="12">
    <source>
        <dbReference type="EMBL" id="SVA33307.1"/>
    </source>
</evidence>
<evidence type="ECO:0008006" key="13">
    <source>
        <dbReference type="Google" id="ProtNLM"/>
    </source>
</evidence>
<keyword evidence="8" id="KW-0408">Iron</keyword>
<evidence type="ECO:0000256" key="4">
    <source>
        <dbReference type="ARBA" id="ARBA00022630"/>
    </source>
</evidence>
<evidence type="ECO:0000256" key="9">
    <source>
        <dbReference type="ARBA" id="ARBA00023014"/>
    </source>
</evidence>
<dbReference type="SUPFAM" id="SSF51971">
    <property type="entry name" value="Nucleotide-binding domain"/>
    <property type="match status" value="1"/>
</dbReference>
<keyword evidence="7" id="KW-0560">Oxidoreductase</keyword>
<accession>A0A381V114</accession>
<protein>
    <recommendedName>
        <fullName evidence="13">NADH:flavin oxidoreductase/NADH oxidase N-terminal domain-containing protein</fullName>
    </recommendedName>
</protein>
<dbReference type="PANTHER" id="PTHR42917:SF2">
    <property type="entry name" value="2,4-DIENOYL-COA REDUCTASE [(2E)-ENOYL-COA-PRODUCING]"/>
    <property type="match status" value="1"/>
</dbReference>
<sequence length="688" mass="77210">VKEAMNPRYKILFEPVKIGPVTAKNRFYQVPHAMGAGNDMPNTRAAQRGIKAEGGWGVINTGYCSIHPSSDDRPLPFARLWSDQDIDSHVPMVKAVHEHGSLAGIEFFHGGAYAPNRHSRLTAISPSGIQQRASEIETMSLQAPREMSKDDIEQLRQWHIAATKRALKAGFDIIYCYAGMGFLPYHFLHPQFNKRNDEYGGSLENRSRLLKEIITDMKELVEDRAAIAVRISTDELLSFKSDNHESEAHELFDLIGEVPDLWDIKLSEWTKECPSSRFAESGFMEPYNGFVKQLTSKPVVGVGWFTSPDNMVSQINRGILDFVGSARASIADPFLPNKILEGNEDDIRECIGCNICASCYNQGIPVRCTQNPTMGEEWRRGWHPERIKKKTSDESILIIGGGPAGLEAAMSLGKRGYEVTLAEKDKELGGRINREIQLPGMTSYSRVRDYRTHQINQLENVNVFLDNEMTAQDIIDMEFEHVVIASGSSWELANIDEKAIPIEINENSNLLTPDDVLNGAEVKGPVVIYDFDYYYMGGLIAELLSDQGHSVTIVTPFENISPWSFMSNELNEIKLRLNEKNIAIYTESRFLSSNNNSMQIVNRFNGEKSSLEAATIIIVGTRKPNDSIYDELVQADRPNIKTIMKIGDVDAPGALCHAVYSGRLFAEYFGQEQPIDHMKLEYPVIQSF</sequence>
<proteinExistence type="inferred from homology"/>
<dbReference type="InterPro" id="IPR051793">
    <property type="entry name" value="NADH:flavin_oxidoreductase"/>
</dbReference>
<dbReference type="PRINTS" id="PR00368">
    <property type="entry name" value="FADPNR"/>
</dbReference>
<comment type="cofactor">
    <cofactor evidence="2">
        <name>[4Fe-4S] cluster</name>
        <dbReference type="ChEBI" id="CHEBI:49883"/>
    </cofactor>
</comment>
<dbReference type="EMBL" id="UINC01007436">
    <property type="protein sequence ID" value="SVA33307.1"/>
    <property type="molecule type" value="Genomic_DNA"/>
</dbReference>
<comment type="similarity">
    <text evidence="3">In the N-terminal section; belongs to the NADH:flavin oxidoreductase/NADH oxidase family.</text>
</comment>
<gene>
    <name evidence="12" type="ORF">METZ01_LOCUS86161</name>
</gene>
<dbReference type="GO" id="GO:0046872">
    <property type="term" value="F:metal ion binding"/>
    <property type="evidence" value="ECO:0007669"/>
    <property type="project" value="UniProtKB-KW"/>
</dbReference>
<dbReference type="AlphaFoldDB" id="A0A381V114"/>
<evidence type="ECO:0000256" key="7">
    <source>
        <dbReference type="ARBA" id="ARBA00023002"/>
    </source>
</evidence>
<feature type="non-terminal residue" evidence="12">
    <location>
        <position position="1"/>
    </location>
</feature>
<name>A0A381V114_9ZZZZ</name>
<dbReference type="GO" id="GO:0051536">
    <property type="term" value="F:iron-sulfur cluster binding"/>
    <property type="evidence" value="ECO:0007669"/>
    <property type="project" value="UniProtKB-KW"/>
</dbReference>
<keyword evidence="4" id="KW-0285">Flavoprotein</keyword>
<dbReference type="InterPro" id="IPR001155">
    <property type="entry name" value="OxRdtase_FMN_N"/>
</dbReference>
<dbReference type="InterPro" id="IPR036188">
    <property type="entry name" value="FAD/NAD-bd_sf"/>
</dbReference>
<evidence type="ECO:0000259" key="11">
    <source>
        <dbReference type="Pfam" id="PF07992"/>
    </source>
</evidence>
<evidence type="ECO:0000256" key="1">
    <source>
        <dbReference type="ARBA" id="ARBA00001917"/>
    </source>
</evidence>
<evidence type="ECO:0000256" key="3">
    <source>
        <dbReference type="ARBA" id="ARBA00011048"/>
    </source>
</evidence>
<feature type="domain" description="NADH:flavin oxidoreductase/NADH oxidase N-terminal" evidence="10">
    <location>
        <begin position="12"/>
        <end position="345"/>
    </location>
</feature>
<dbReference type="InterPro" id="IPR013785">
    <property type="entry name" value="Aldolase_TIM"/>
</dbReference>
<keyword evidence="9" id="KW-0411">Iron-sulfur</keyword>